<feature type="non-terminal residue" evidence="1">
    <location>
        <position position="72"/>
    </location>
</feature>
<name>S4P1S8_9NEOP</name>
<accession>S4P1S8</accession>
<evidence type="ECO:0000313" key="1">
    <source>
        <dbReference type="EMBL" id="JAA82238.1"/>
    </source>
</evidence>
<reference evidence="1" key="1">
    <citation type="journal article" date="2013" name="BMC Genomics">
        <title>Unscrambling butterfly oogenesis.</title>
        <authorList>
            <person name="Carter J.M."/>
            <person name="Baker S.C."/>
            <person name="Pink R."/>
            <person name="Carter D.R."/>
            <person name="Collins A."/>
            <person name="Tomlin J."/>
            <person name="Gibbs M."/>
            <person name="Breuker C.J."/>
        </authorList>
    </citation>
    <scope>NUCLEOTIDE SEQUENCE</scope>
    <source>
        <tissue evidence="1">Ovary</tissue>
    </source>
</reference>
<sequence length="72" mass="7845">MVVNYVEDKPNEGHTVTAAVEECADCICNDESIQNNNITAVTTVMDTIVEDNGNVIVKETGCNIEIPLNDNF</sequence>
<protein>
    <submittedName>
        <fullName evidence="1">Uncharacterized protein</fullName>
    </submittedName>
</protein>
<reference evidence="1" key="2">
    <citation type="submission" date="2013-05" db="EMBL/GenBank/DDBJ databases">
        <authorList>
            <person name="Carter J.-M."/>
            <person name="Baker S.C."/>
            <person name="Pink R."/>
            <person name="Carter D.R.F."/>
            <person name="Collins A."/>
            <person name="Tomlin J."/>
            <person name="Gibbs M."/>
            <person name="Breuker C.J."/>
        </authorList>
    </citation>
    <scope>NUCLEOTIDE SEQUENCE</scope>
    <source>
        <tissue evidence="1">Ovary</tissue>
    </source>
</reference>
<proteinExistence type="predicted"/>
<organism evidence="1">
    <name type="scientific">Pararge aegeria</name>
    <name type="common">speckled wood butterfly</name>
    <dbReference type="NCBI Taxonomy" id="116150"/>
    <lineage>
        <taxon>Eukaryota</taxon>
        <taxon>Metazoa</taxon>
        <taxon>Ecdysozoa</taxon>
        <taxon>Arthropoda</taxon>
        <taxon>Hexapoda</taxon>
        <taxon>Insecta</taxon>
        <taxon>Pterygota</taxon>
        <taxon>Neoptera</taxon>
        <taxon>Endopterygota</taxon>
        <taxon>Lepidoptera</taxon>
        <taxon>Glossata</taxon>
        <taxon>Ditrysia</taxon>
        <taxon>Papilionoidea</taxon>
        <taxon>Nymphalidae</taxon>
        <taxon>Satyrinae</taxon>
        <taxon>Satyrini</taxon>
        <taxon>Parargina</taxon>
        <taxon>Pararge</taxon>
    </lineage>
</organism>
<dbReference type="EMBL" id="GAIX01010322">
    <property type="protein sequence ID" value="JAA82238.1"/>
    <property type="molecule type" value="Transcribed_RNA"/>
</dbReference>
<dbReference type="AlphaFoldDB" id="S4P1S8"/>